<proteinExistence type="predicted"/>
<accession>A0ACB6Z463</accession>
<name>A0ACB6Z463_THEGA</name>
<reference evidence="1" key="1">
    <citation type="submission" date="2019-10" db="EMBL/GenBank/DDBJ databases">
        <authorList>
            <consortium name="DOE Joint Genome Institute"/>
            <person name="Kuo A."/>
            <person name="Miyauchi S."/>
            <person name="Kiss E."/>
            <person name="Drula E."/>
            <person name="Kohler A."/>
            <person name="Sanchez-Garcia M."/>
            <person name="Andreopoulos B."/>
            <person name="Barry K.W."/>
            <person name="Bonito G."/>
            <person name="Buee M."/>
            <person name="Carver A."/>
            <person name="Chen C."/>
            <person name="Cichocki N."/>
            <person name="Clum A."/>
            <person name="Culley D."/>
            <person name="Crous P.W."/>
            <person name="Fauchery L."/>
            <person name="Girlanda M."/>
            <person name="Hayes R."/>
            <person name="Keri Z."/>
            <person name="Labutti K."/>
            <person name="Lipzen A."/>
            <person name="Lombard V."/>
            <person name="Magnuson J."/>
            <person name="Maillard F."/>
            <person name="Morin E."/>
            <person name="Murat C."/>
            <person name="Nolan M."/>
            <person name="Ohm R."/>
            <person name="Pangilinan J."/>
            <person name="Pereira M."/>
            <person name="Perotto S."/>
            <person name="Peter M."/>
            <person name="Riley R."/>
            <person name="Sitrit Y."/>
            <person name="Stielow B."/>
            <person name="Szollosi G."/>
            <person name="Zifcakova L."/>
            <person name="Stursova M."/>
            <person name="Spatafora J.W."/>
            <person name="Tedersoo L."/>
            <person name="Vaario L.-M."/>
            <person name="Yamada A."/>
            <person name="Yan M."/>
            <person name="Wang P."/>
            <person name="Xu J."/>
            <person name="Bruns T."/>
            <person name="Baldrian P."/>
            <person name="Vilgalys R."/>
            <person name="Henrissat B."/>
            <person name="Grigoriev I.V."/>
            <person name="Hibbett D."/>
            <person name="Nagy L.G."/>
            <person name="Martin F.M."/>
        </authorList>
    </citation>
    <scope>NUCLEOTIDE SEQUENCE</scope>
    <source>
        <strain evidence="1">P2</strain>
    </source>
</reference>
<gene>
    <name evidence="1" type="ORF">BDM02DRAFT_3121990</name>
</gene>
<keyword evidence="2" id="KW-1185">Reference proteome</keyword>
<dbReference type="EMBL" id="MU118143">
    <property type="protein sequence ID" value="KAF9644368.1"/>
    <property type="molecule type" value="Genomic_DNA"/>
</dbReference>
<organism evidence="1 2">
    <name type="scientific">Thelephora ganbajun</name>
    <name type="common">Ganba fungus</name>
    <dbReference type="NCBI Taxonomy" id="370292"/>
    <lineage>
        <taxon>Eukaryota</taxon>
        <taxon>Fungi</taxon>
        <taxon>Dikarya</taxon>
        <taxon>Basidiomycota</taxon>
        <taxon>Agaricomycotina</taxon>
        <taxon>Agaricomycetes</taxon>
        <taxon>Thelephorales</taxon>
        <taxon>Thelephoraceae</taxon>
        <taxon>Thelephora</taxon>
    </lineage>
</organism>
<comment type="caution">
    <text evidence="1">The sequence shown here is derived from an EMBL/GenBank/DDBJ whole genome shotgun (WGS) entry which is preliminary data.</text>
</comment>
<evidence type="ECO:0000313" key="2">
    <source>
        <dbReference type="Proteomes" id="UP000886501"/>
    </source>
</evidence>
<evidence type="ECO:0000313" key="1">
    <source>
        <dbReference type="EMBL" id="KAF9644368.1"/>
    </source>
</evidence>
<sequence>MPTPSDSVKVRYGSTTTTGIIVAVSVVVTLFYLVGLYLVVRRWARARDDTSLNKYSSTPLQRSISFVYLVLVLTSIANISISAWILAQYDYNHNHPLESKLTLFCGCWTTLVAGCYSFLLLHPKLSRTPIALVGVQAIWLRLTFPLWAVSAGFLGALLPCNTLYLVYCRQLKALFAISVVQSVFFGLAMVVIPCLRE</sequence>
<protein>
    <submittedName>
        <fullName evidence="1">Uncharacterized protein</fullName>
    </submittedName>
</protein>
<reference evidence="1" key="2">
    <citation type="journal article" date="2020" name="Nat. Commun.">
        <title>Large-scale genome sequencing of mycorrhizal fungi provides insights into the early evolution of symbiotic traits.</title>
        <authorList>
            <person name="Miyauchi S."/>
            <person name="Kiss E."/>
            <person name="Kuo A."/>
            <person name="Drula E."/>
            <person name="Kohler A."/>
            <person name="Sanchez-Garcia M."/>
            <person name="Morin E."/>
            <person name="Andreopoulos B."/>
            <person name="Barry K.W."/>
            <person name="Bonito G."/>
            <person name="Buee M."/>
            <person name="Carver A."/>
            <person name="Chen C."/>
            <person name="Cichocki N."/>
            <person name="Clum A."/>
            <person name="Culley D."/>
            <person name="Crous P.W."/>
            <person name="Fauchery L."/>
            <person name="Girlanda M."/>
            <person name="Hayes R.D."/>
            <person name="Keri Z."/>
            <person name="LaButti K."/>
            <person name="Lipzen A."/>
            <person name="Lombard V."/>
            <person name="Magnuson J."/>
            <person name="Maillard F."/>
            <person name="Murat C."/>
            <person name="Nolan M."/>
            <person name="Ohm R.A."/>
            <person name="Pangilinan J."/>
            <person name="Pereira M.F."/>
            <person name="Perotto S."/>
            <person name="Peter M."/>
            <person name="Pfister S."/>
            <person name="Riley R."/>
            <person name="Sitrit Y."/>
            <person name="Stielow J.B."/>
            <person name="Szollosi G."/>
            <person name="Zifcakova L."/>
            <person name="Stursova M."/>
            <person name="Spatafora J.W."/>
            <person name="Tedersoo L."/>
            <person name="Vaario L.M."/>
            <person name="Yamada A."/>
            <person name="Yan M."/>
            <person name="Wang P."/>
            <person name="Xu J."/>
            <person name="Bruns T."/>
            <person name="Baldrian P."/>
            <person name="Vilgalys R."/>
            <person name="Dunand C."/>
            <person name="Henrissat B."/>
            <person name="Grigoriev I.V."/>
            <person name="Hibbett D."/>
            <person name="Nagy L.G."/>
            <person name="Martin F.M."/>
        </authorList>
    </citation>
    <scope>NUCLEOTIDE SEQUENCE</scope>
    <source>
        <strain evidence="1">P2</strain>
    </source>
</reference>
<dbReference type="Proteomes" id="UP000886501">
    <property type="component" value="Unassembled WGS sequence"/>
</dbReference>